<sequence length="401" mass="41702">MVVTIPRCLLACAAALGIAAGAAAADLREGFAAAGALSPRLQALAAERSVLLARRERSEALTPGAPFVLAGYRSDRLPGDRGLREYEGEVGLPLWLPGETRALRAAAVAQLAALDAAVARERLLLAGEVRAGWWAWQDAVAARRAAQGRVAQARALERDLGRQVAGGLAPEADRLAVAAALREAETALRIAERAVRQEAVAFRALTGRLPSDGPAEAEAAPPGEGADPRIAAARAAEAAGRAAEGLVRLRDRANPEVVLQFRHERDARGEPWGSRLAVLFTIPLGHPPLQRERLAAAQAVTTAGTAAALASARAVAGGIALARENRDAAGAVLHAAGQRQAALAEQAALYEAGWRAGELPLIEVIRVRTALAEAEAARLRARVALGRAGSALNHAFGVEPR</sequence>
<dbReference type="Proteomes" id="UP001139516">
    <property type="component" value="Unassembled WGS sequence"/>
</dbReference>
<keyword evidence="1" id="KW-0732">Signal</keyword>
<feature type="signal peptide" evidence="1">
    <location>
        <begin position="1"/>
        <end position="24"/>
    </location>
</feature>
<comment type="caution">
    <text evidence="2">The sequence shown here is derived from an EMBL/GenBank/DDBJ whole genome shotgun (WGS) entry which is preliminary data.</text>
</comment>
<feature type="chain" id="PRO_5040838526" evidence="1">
    <location>
        <begin position="25"/>
        <end position="401"/>
    </location>
</feature>
<gene>
    <name evidence="2" type="ORF">M0638_08725</name>
</gene>
<organism evidence="2 3">
    <name type="scientific">Roseomonas acroporae</name>
    <dbReference type="NCBI Taxonomy" id="2937791"/>
    <lineage>
        <taxon>Bacteria</taxon>
        <taxon>Pseudomonadati</taxon>
        <taxon>Pseudomonadota</taxon>
        <taxon>Alphaproteobacteria</taxon>
        <taxon>Acetobacterales</taxon>
        <taxon>Roseomonadaceae</taxon>
        <taxon>Roseomonas</taxon>
    </lineage>
</organism>
<evidence type="ECO:0000313" key="3">
    <source>
        <dbReference type="Proteomes" id="UP001139516"/>
    </source>
</evidence>
<accession>A0A9X1Y6M7</accession>
<dbReference type="AlphaFoldDB" id="A0A9X1Y6M7"/>
<reference evidence="2" key="1">
    <citation type="submission" date="2022-04" db="EMBL/GenBank/DDBJ databases">
        <title>Roseomonas acroporae sp. nov., isolated from coral Acropora digitifera.</title>
        <authorList>
            <person name="Sun H."/>
        </authorList>
    </citation>
    <scope>NUCLEOTIDE SEQUENCE</scope>
    <source>
        <strain evidence="2">NAR14</strain>
    </source>
</reference>
<dbReference type="GO" id="GO:0015562">
    <property type="term" value="F:efflux transmembrane transporter activity"/>
    <property type="evidence" value="ECO:0007669"/>
    <property type="project" value="InterPro"/>
</dbReference>
<keyword evidence="3" id="KW-1185">Reference proteome</keyword>
<name>A0A9X1Y6M7_9PROT</name>
<dbReference type="RefSeq" id="WP_248666586.1">
    <property type="nucleotide sequence ID" value="NZ_JALPRX010000033.1"/>
</dbReference>
<evidence type="ECO:0000256" key="1">
    <source>
        <dbReference type="SAM" id="SignalP"/>
    </source>
</evidence>
<dbReference type="SUPFAM" id="SSF56954">
    <property type="entry name" value="Outer membrane efflux proteins (OEP)"/>
    <property type="match status" value="1"/>
</dbReference>
<evidence type="ECO:0000313" key="2">
    <source>
        <dbReference type="EMBL" id="MCK8784461.1"/>
    </source>
</evidence>
<dbReference type="EMBL" id="JALPRX010000033">
    <property type="protein sequence ID" value="MCK8784461.1"/>
    <property type="molecule type" value="Genomic_DNA"/>
</dbReference>
<proteinExistence type="predicted"/>
<dbReference type="Gene3D" id="1.20.1600.10">
    <property type="entry name" value="Outer membrane efflux proteins (OEP)"/>
    <property type="match status" value="1"/>
</dbReference>
<protein>
    <submittedName>
        <fullName evidence="2">TolC family protein</fullName>
    </submittedName>
</protein>